<name>A0A9X5H740_9FIRM</name>
<comment type="caution">
    <text evidence="1">The sequence shown here is derived from an EMBL/GenBank/DDBJ whole genome shotgun (WGS) entry which is preliminary data.</text>
</comment>
<dbReference type="AlphaFoldDB" id="A0A9X5H740"/>
<protein>
    <submittedName>
        <fullName evidence="1">ATP-binding protein</fullName>
    </submittedName>
</protein>
<proteinExistence type="predicted"/>
<organism evidence="1 2">
    <name type="scientific">Schaedlerella arabinosiphila</name>
    <dbReference type="NCBI Taxonomy" id="2044587"/>
    <lineage>
        <taxon>Bacteria</taxon>
        <taxon>Bacillati</taxon>
        <taxon>Bacillota</taxon>
        <taxon>Clostridia</taxon>
        <taxon>Lachnospirales</taxon>
        <taxon>Lachnospiraceae</taxon>
        <taxon>Schaedlerella</taxon>
    </lineage>
</organism>
<dbReference type="Gene3D" id="3.40.50.300">
    <property type="entry name" value="P-loop containing nucleotide triphosphate hydrolases"/>
    <property type="match status" value="1"/>
</dbReference>
<evidence type="ECO:0000313" key="2">
    <source>
        <dbReference type="Proteomes" id="UP000474104"/>
    </source>
</evidence>
<dbReference type="InterPro" id="IPR027417">
    <property type="entry name" value="P-loop_NTPase"/>
</dbReference>
<dbReference type="SUPFAM" id="SSF52540">
    <property type="entry name" value="P-loop containing nucleoside triphosphate hydrolases"/>
    <property type="match status" value="1"/>
</dbReference>
<evidence type="ECO:0000313" key="1">
    <source>
        <dbReference type="EMBL" id="NDO70209.1"/>
    </source>
</evidence>
<sequence>MGKDRAFNIHGLCYPDRHYMVDLDGRLKKIKDMVDQGEYFVINRARQYGKTTLLRALKEYLRPDYAVISMSFQKMSSAKFRDEYAFSQAFARDFLKKSEKETGKNGLSGEALQSLEKSRKEEKEWFDLVELFEGLSEVCGTAKKKVVLMIDEVDQASNNQVFLDFLGQLREYYLSREETAAFHSVILAGVYDIKNLKQKIRPDEIHRYNSPWNVAVPFDVDMSFTPEDISTMLKGYEADHRTGMDLRRISQELYRYTGGYPYLVSCLCKKMDENAGEWTTHGVRVAVRDLLKEKNTLFEDVIKNIRNHQAFSDLAEQVVLNGANVVFEITNPVIDLGVMFGILKEQDGRVAVSNIIFETLILNYFTSVRTTELLENTEYTEKSQYIRDGRLDMKKVISRFAAFMKSEYREENGRFTENQGRLLFLSFLRPIINGTGHYAVEPQTRKNLRMDIQVFYGCEEFIVELKVWRGLSYEKSGYDQLTDYLEAKGLREGYLVSFSRNVKKPREDGVFSHRGHKIYEVIVECGNHCEK</sequence>
<dbReference type="EMBL" id="VIRB01000104">
    <property type="protein sequence ID" value="NDO70209.1"/>
    <property type="molecule type" value="Genomic_DNA"/>
</dbReference>
<reference evidence="1 2" key="1">
    <citation type="submission" date="2019-07" db="EMBL/GenBank/DDBJ databases">
        <title>Draft genome sequences of 15 bacterial species constituting the stable defined intestinal microbiota of the GM15 gnotobiotic mouse model.</title>
        <authorList>
            <person name="Elie C."/>
            <person name="Mathieu A."/>
            <person name="Saliou A."/>
            <person name="Darnaud M."/>
            <person name="Leulier F."/>
            <person name="Tamellini A."/>
        </authorList>
    </citation>
    <scope>NUCLEOTIDE SEQUENCE [LARGE SCALE GENOMIC DNA]</scope>
    <source>
        <strain evidence="2">ASF 502</strain>
    </source>
</reference>
<dbReference type="OrthoDB" id="5486659at2"/>
<dbReference type="RefSeq" id="WP_004077861.1">
    <property type="nucleotide sequence ID" value="NZ_CASCYM010000004.1"/>
</dbReference>
<accession>A0A9X5H740</accession>
<keyword evidence="1" id="KW-0547">Nucleotide-binding</keyword>
<keyword evidence="1" id="KW-0067">ATP-binding</keyword>
<dbReference type="Proteomes" id="UP000474104">
    <property type="component" value="Unassembled WGS sequence"/>
</dbReference>
<gene>
    <name evidence="1" type="ORF">FMM80_16720</name>
</gene>
<dbReference type="Pfam" id="PF14516">
    <property type="entry name" value="AAA_35"/>
    <property type="match status" value="1"/>
</dbReference>
<dbReference type="GO" id="GO:0005524">
    <property type="term" value="F:ATP binding"/>
    <property type="evidence" value="ECO:0007669"/>
    <property type="project" value="UniProtKB-KW"/>
</dbReference>